<organism evidence="2 3">
    <name type="scientific">Actinomadura rayongensis</name>
    <dbReference type="NCBI Taxonomy" id="1429076"/>
    <lineage>
        <taxon>Bacteria</taxon>
        <taxon>Bacillati</taxon>
        <taxon>Actinomycetota</taxon>
        <taxon>Actinomycetes</taxon>
        <taxon>Streptosporangiales</taxon>
        <taxon>Thermomonosporaceae</taxon>
        <taxon>Actinomadura</taxon>
    </lineage>
</organism>
<proteinExistence type="predicted"/>
<feature type="transmembrane region" description="Helical" evidence="1">
    <location>
        <begin position="229"/>
        <end position="250"/>
    </location>
</feature>
<dbReference type="OrthoDB" id="62003at2"/>
<keyword evidence="3" id="KW-1185">Reference proteome</keyword>
<sequence>MSVYPWIAWFALRRQAAYLAMALAEGLTNAFFGLLRAFILIALWRERPALGGWDAADAVTFSFVTQALLGAVQVFGGLDLTARIRSGDVAVDLYRPVSLQGWWLADDLGRATGTLLLRSGPPLLCGALVFGLRVPGPGRIALFAASFVLAVLVSFGLRYLVALSVFWLHDDRGIQPIALVLTLFFSGMTVPLVVFPDPLRAVAGTLPWSALVQVPGEVFLGRGNAAGALAFQAAWAAALLLAGAAVTGAARRRLVVQGG</sequence>
<feature type="transmembrane region" description="Helical" evidence="1">
    <location>
        <begin position="173"/>
        <end position="195"/>
    </location>
</feature>
<comment type="caution">
    <text evidence="2">The sequence shown here is derived from an EMBL/GenBank/DDBJ whole genome shotgun (WGS) entry which is preliminary data.</text>
</comment>
<dbReference type="EMBL" id="WUTW01000004">
    <property type="protein sequence ID" value="MXQ66319.1"/>
    <property type="molecule type" value="Genomic_DNA"/>
</dbReference>
<protein>
    <submittedName>
        <fullName evidence="2">ABC transporter permease</fullName>
    </submittedName>
</protein>
<evidence type="ECO:0000313" key="3">
    <source>
        <dbReference type="Proteomes" id="UP000431901"/>
    </source>
</evidence>
<gene>
    <name evidence="2" type="ORF">GQ466_20075</name>
</gene>
<feature type="transmembrane region" description="Helical" evidence="1">
    <location>
        <begin position="20"/>
        <end position="44"/>
    </location>
</feature>
<feature type="transmembrane region" description="Helical" evidence="1">
    <location>
        <begin position="140"/>
        <end position="161"/>
    </location>
</feature>
<dbReference type="PANTHER" id="PTHR36832:SF2">
    <property type="entry name" value="INTEGRAL MEMBRANE PROTEIN"/>
    <property type="match status" value="1"/>
</dbReference>
<keyword evidence="1" id="KW-0812">Transmembrane</keyword>
<dbReference type="PANTHER" id="PTHR36832">
    <property type="entry name" value="SLR1174 PROTEIN-RELATED"/>
    <property type="match status" value="1"/>
</dbReference>
<dbReference type="AlphaFoldDB" id="A0A6I4W6E9"/>
<evidence type="ECO:0000313" key="2">
    <source>
        <dbReference type="EMBL" id="MXQ66319.1"/>
    </source>
</evidence>
<feature type="transmembrane region" description="Helical" evidence="1">
    <location>
        <begin position="115"/>
        <end position="134"/>
    </location>
</feature>
<reference evidence="2 3" key="1">
    <citation type="submission" date="2019-12" db="EMBL/GenBank/DDBJ databases">
        <title>Nocardia macrotermitis sp. nov. and Nocardia aurantia sp. nov., isolated from the gut of the fungus growing-termite Macrotermes natalensis.</title>
        <authorList>
            <person name="Christine B."/>
            <person name="Rene B."/>
        </authorList>
    </citation>
    <scope>NUCLEOTIDE SEQUENCE [LARGE SCALE GENOMIC DNA]</scope>
    <source>
        <strain evidence="2 3">DSM 102126</strain>
    </source>
</reference>
<keyword evidence="1" id="KW-0472">Membrane</keyword>
<dbReference type="Pfam" id="PF06182">
    <property type="entry name" value="ABC2_membrane_6"/>
    <property type="match status" value="1"/>
</dbReference>
<dbReference type="RefSeq" id="WP_161104528.1">
    <property type="nucleotide sequence ID" value="NZ_JBHLYI010000007.1"/>
</dbReference>
<keyword evidence="1" id="KW-1133">Transmembrane helix</keyword>
<accession>A0A6I4W6E9</accession>
<name>A0A6I4W6E9_9ACTN</name>
<dbReference type="InterPro" id="IPR010390">
    <property type="entry name" value="ABC-2_transporter-like"/>
</dbReference>
<dbReference type="Proteomes" id="UP000431901">
    <property type="component" value="Unassembled WGS sequence"/>
</dbReference>
<evidence type="ECO:0000256" key="1">
    <source>
        <dbReference type="SAM" id="Phobius"/>
    </source>
</evidence>